<accession>A0A409X7X1</accession>
<gene>
    <name evidence="2" type="ORF">CVT26_000971</name>
</gene>
<evidence type="ECO:0000256" key="1">
    <source>
        <dbReference type="SAM" id="MobiDB-lite"/>
    </source>
</evidence>
<feature type="region of interest" description="Disordered" evidence="1">
    <location>
        <begin position="290"/>
        <end position="355"/>
    </location>
</feature>
<reference evidence="2 3" key="1">
    <citation type="journal article" date="2018" name="Evol. Lett.">
        <title>Horizontal gene cluster transfer increased hallucinogenic mushroom diversity.</title>
        <authorList>
            <person name="Reynolds H.T."/>
            <person name="Vijayakumar V."/>
            <person name="Gluck-Thaler E."/>
            <person name="Korotkin H.B."/>
            <person name="Matheny P.B."/>
            <person name="Slot J.C."/>
        </authorList>
    </citation>
    <scope>NUCLEOTIDE SEQUENCE [LARGE SCALE GENOMIC DNA]</scope>
    <source>
        <strain evidence="2 3">SRW20</strain>
    </source>
</reference>
<dbReference type="Proteomes" id="UP000284706">
    <property type="component" value="Unassembled WGS sequence"/>
</dbReference>
<dbReference type="EMBL" id="NHYE01003997">
    <property type="protein sequence ID" value="PPQ86817.1"/>
    <property type="molecule type" value="Genomic_DNA"/>
</dbReference>
<sequence length="355" mass="39269">MKIALRDTSQQADGPDWEWIGTFEDQGSFREADGRCFELIDPVLLPASRGRNAGSKTYTFRTSELRGLAALVHERVRNDVHELPLVTLSDTFPYRSPAGACFACEEDDIDGDQRRESAAGCCRYCPDVFVGRLDAPELLKHNGGHILHDERLRDVGDACGLCLSSTNGCVIYLVCKGKYTTISLEKSKCVNLQQFRLGQAAKFTRSSPCTNHPMRCVLCPDNAPAVWKYNLQSHIVADHPRANVALYEKQYKISADKVVLMRGVYLSKPKMKKKKKGQLTISEGHSTRMAIGPLEETESTADDSEKDIESDQGDISSAEVLEGEAGKAAAPDVEEQEPDEERVDVAASGQWWKIA</sequence>
<protein>
    <submittedName>
        <fullName evidence="2">Uncharacterized protein</fullName>
    </submittedName>
</protein>
<evidence type="ECO:0000313" key="3">
    <source>
        <dbReference type="Proteomes" id="UP000284706"/>
    </source>
</evidence>
<name>A0A409X7X1_9AGAR</name>
<dbReference type="AlphaFoldDB" id="A0A409X7X1"/>
<organism evidence="2 3">
    <name type="scientific">Gymnopilus dilepis</name>
    <dbReference type="NCBI Taxonomy" id="231916"/>
    <lineage>
        <taxon>Eukaryota</taxon>
        <taxon>Fungi</taxon>
        <taxon>Dikarya</taxon>
        <taxon>Basidiomycota</taxon>
        <taxon>Agaricomycotina</taxon>
        <taxon>Agaricomycetes</taxon>
        <taxon>Agaricomycetidae</taxon>
        <taxon>Agaricales</taxon>
        <taxon>Agaricineae</taxon>
        <taxon>Hymenogastraceae</taxon>
        <taxon>Gymnopilus</taxon>
    </lineage>
</organism>
<comment type="caution">
    <text evidence="2">The sequence shown here is derived from an EMBL/GenBank/DDBJ whole genome shotgun (WGS) entry which is preliminary data.</text>
</comment>
<dbReference type="OrthoDB" id="2953545at2759"/>
<keyword evidence="3" id="KW-1185">Reference proteome</keyword>
<dbReference type="InParanoid" id="A0A409X7X1"/>
<feature type="compositionally biased region" description="Acidic residues" evidence="1">
    <location>
        <begin position="332"/>
        <end position="342"/>
    </location>
</feature>
<proteinExistence type="predicted"/>
<feature type="compositionally biased region" description="Acidic residues" evidence="1">
    <location>
        <begin position="295"/>
        <end position="312"/>
    </location>
</feature>
<evidence type="ECO:0000313" key="2">
    <source>
        <dbReference type="EMBL" id="PPQ86817.1"/>
    </source>
</evidence>